<evidence type="ECO:0000256" key="1">
    <source>
        <dbReference type="ARBA" id="ARBA00009075"/>
    </source>
</evidence>
<proteinExistence type="inferred from homology"/>
<evidence type="ECO:0000313" key="6">
    <source>
        <dbReference type="Proteomes" id="UP000070186"/>
    </source>
</evidence>
<accession>A0A133XM74</accession>
<dbReference type="EMBL" id="LODL01000007">
    <property type="protein sequence ID" value="KXB32042.1"/>
    <property type="molecule type" value="Genomic_DNA"/>
</dbReference>
<dbReference type="GO" id="GO:0016020">
    <property type="term" value="C:membrane"/>
    <property type="evidence" value="ECO:0007669"/>
    <property type="project" value="InterPro"/>
</dbReference>
<evidence type="ECO:0000256" key="4">
    <source>
        <dbReference type="SAM" id="SignalP"/>
    </source>
</evidence>
<gene>
    <name evidence="5" type="ORF">AT959_02980</name>
</gene>
<dbReference type="GO" id="GO:0015288">
    <property type="term" value="F:porin activity"/>
    <property type="evidence" value="ECO:0007669"/>
    <property type="project" value="TreeGrafter"/>
</dbReference>
<dbReference type="PANTHER" id="PTHR34596:SF2">
    <property type="entry name" value="CHITOPORIN"/>
    <property type="match status" value="1"/>
</dbReference>
<name>A0A133XM74_9RHOO</name>
<dbReference type="PANTHER" id="PTHR34596">
    <property type="entry name" value="CHITOPORIN"/>
    <property type="match status" value="1"/>
</dbReference>
<organism evidence="5 6">
    <name type="scientific">Dechloromonas denitrificans</name>
    <dbReference type="NCBI Taxonomy" id="281362"/>
    <lineage>
        <taxon>Bacteria</taxon>
        <taxon>Pseudomonadati</taxon>
        <taxon>Pseudomonadota</taxon>
        <taxon>Betaproteobacteria</taxon>
        <taxon>Rhodocyclales</taxon>
        <taxon>Azonexaceae</taxon>
        <taxon>Dechloromonas</taxon>
    </lineage>
</organism>
<keyword evidence="3 4" id="KW-0732">Signal</keyword>
<comment type="similarity">
    <text evidence="1">Belongs to the outer membrane porin (Opr) (TC 1.B.25) family.</text>
</comment>
<dbReference type="Pfam" id="PF03573">
    <property type="entry name" value="OprD"/>
    <property type="match status" value="1"/>
</dbReference>
<evidence type="ECO:0008006" key="7">
    <source>
        <dbReference type="Google" id="ProtNLM"/>
    </source>
</evidence>
<sequence length="471" mass="52352">MMHKKTIKTGLGGTGAMALCMLGLAAVANPAQAQQTDVALQPLVAGPSNPFVDNAKAGYVFRTAYFDRRTGGDDRGAGPYDANAMGIGGWIYGRTGEIGNILSFGATYNFTWALYSPDDVTNASYILRYPGQSSVNVLGELFVKARFDNNALVLGRQEINNSWYMQDVVRFYNTIDQSMIGRNDIRGMQPIHFSAVTAKGQLLDDTLRYYGGYLWGVRGNAENTLSDNENRFNSLGEFNGLAETDGGAYGGVQYKPTKNSMLEGSYYDFQDLLNMAYLSGDYVYRLEGKNYLRFGAQYFWQGGNGQNLMTGGKDFSTSAWALYGEFKLLPHVVPYMSYGETDKEQQIRSPFAIGPHYATQRIKAMPVAGEKTMFIGTIFDFGTFGAKGLTFDVAYAHRIDRRSDFNGPRLPDWSEFSTDLVYVHPGDGFFKNMRTRLRWATAKEDGGTASLAGERNWQDIRFDVSLPISFF</sequence>
<keyword evidence="6" id="KW-1185">Reference proteome</keyword>
<feature type="chain" id="PRO_5007459809" description="Porin" evidence="4">
    <location>
        <begin position="34"/>
        <end position="471"/>
    </location>
</feature>
<dbReference type="InterPro" id="IPR023614">
    <property type="entry name" value="Porin_dom_sf"/>
</dbReference>
<reference evidence="5 6" key="1">
    <citation type="submission" date="2015-12" db="EMBL/GenBank/DDBJ databases">
        <title>Nitrous oxide reduction kinetics distinguish bacteria harboring typical versus atypical NosZ.</title>
        <authorList>
            <person name="Yoon S."/>
            <person name="Nissen S."/>
            <person name="Park D."/>
            <person name="Sanford R.A."/>
            <person name="Loeffler F.E."/>
        </authorList>
    </citation>
    <scope>NUCLEOTIDE SEQUENCE [LARGE SCALE GENOMIC DNA]</scope>
    <source>
        <strain evidence="5 6">ATCC BAA-841</strain>
    </source>
</reference>
<dbReference type="Gene3D" id="2.40.160.10">
    <property type="entry name" value="Porin"/>
    <property type="match status" value="1"/>
</dbReference>
<keyword evidence="2" id="KW-0813">Transport</keyword>
<dbReference type="AlphaFoldDB" id="A0A133XM74"/>
<evidence type="ECO:0000256" key="2">
    <source>
        <dbReference type="ARBA" id="ARBA00022448"/>
    </source>
</evidence>
<comment type="caution">
    <text evidence="5">The sequence shown here is derived from an EMBL/GenBank/DDBJ whole genome shotgun (WGS) entry which is preliminary data.</text>
</comment>
<feature type="signal peptide" evidence="4">
    <location>
        <begin position="1"/>
        <end position="33"/>
    </location>
</feature>
<dbReference type="Proteomes" id="UP000070186">
    <property type="component" value="Unassembled WGS sequence"/>
</dbReference>
<evidence type="ECO:0000256" key="3">
    <source>
        <dbReference type="ARBA" id="ARBA00022729"/>
    </source>
</evidence>
<evidence type="ECO:0000313" key="5">
    <source>
        <dbReference type="EMBL" id="KXB32042.1"/>
    </source>
</evidence>
<protein>
    <recommendedName>
        <fullName evidence="7">Porin</fullName>
    </recommendedName>
</protein>
<dbReference type="RefSeq" id="WP_066880423.1">
    <property type="nucleotide sequence ID" value="NZ_LODL01000007.1"/>
</dbReference>
<dbReference type="InterPro" id="IPR005318">
    <property type="entry name" value="OM_porin_bac"/>
</dbReference>